<feature type="transmembrane region" description="Helical" evidence="6">
    <location>
        <begin position="452"/>
        <end position="470"/>
    </location>
</feature>
<feature type="transmembrane region" description="Helical" evidence="6">
    <location>
        <begin position="476"/>
        <end position="493"/>
    </location>
</feature>
<comment type="subcellular location">
    <subcellularLocation>
        <location evidence="1">Cell membrane</location>
        <topology evidence="1">Multi-pass membrane protein</topology>
    </subcellularLocation>
</comment>
<dbReference type="Pfam" id="PF03553">
    <property type="entry name" value="Na_H_antiporter"/>
    <property type="match status" value="1"/>
</dbReference>
<dbReference type="AlphaFoldDB" id="A0A1B1U7S9"/>
<evidence type="ECO:0000313" key="8">
    <source>
        <dbReference type="EMBL" id="ANV98762.1"/>
    </source>
</evidence>
<dbReference type="GO" id="GO:0005886">
    <property type="term" value="C:plasma membrane"/>
    <property type="evidence" value="ECO:0007669"/>
    <property type="project" value="UniProtKB-SubCell"/>
</dbReference>
<gene>
    <name evidence="8" type="ORF">BBW65_04545</name>
</gene>
<evidence type="ECO:0000256" key="6">
    <source>
        <dbReference type="SAM" id="Phobius"/>
    </source>
</evidence>
<evidence type="ECO:0000259" key="7">
    <source>
        <dbReference type="Pfam" id="PF03553"/>
    </source>
</evidence>
<feature type="transmembrane region" description="Helical" evidence="6">
    <location>
        <begin position="201"/>
        <end position="220"/>
    </location>
</feature>
<dbReference type="Proteomes" id="UP000092884">
    <property type="component" value="Chromosome"/>
</dbReference>
<keyword evidence="5 6" id="KW-0472">Membrane</keyword>
<feature type="transmembrane region" description="Helical" evidence="6">
    <location>
        <begin position="249"/>
        <end position="269"/>
    </location>
</feature>
<dbReference type="InterPro" id="IPR018461">
    <property type="entry name" value="Na/H_Antiport_NhaC-like_C"/>
</dbReference>
<proteinExistence type="predicted"/>
<dbReference type="STRING" id="222136.BBW65_04545"/>
<sequence length="504" mass="54941">MEHFANLLVPISVFVLVFWTKRIILSLVVGILVGALIVNWADVLHIPVYIFQKVLSVFYFPAENGGIEINWYAIYIFIFLIILGILPQMFIHSGGIDAFVAWARNKVKDTRSSEFLIFFAGIVIFIDDQFNALTLGRSVRPLSDVSGISRERLAYIIDSTSAPVCILIPLSSWGAYIIGILEGSLPKGVEQIPLIVLIESIGLNFYAWFALLMVFLTILWRINLPVMHRNINVNIEQGQVGEINPDGSIWALVIPIIALAFGTLAMIFLTGYLNTHSTEIFMILSNTNTAFSVFFGGILALLSSLVISKIKRSEYKNIFKNGVRISLPSVVILILAWAIGSIVRDDLQTGEYLSSLAKSFLGGGGMDFVPLFLFVVSIFIAFMTGTSWGCFAVMIPIGVDLALSNGGNVSLALSAVLAGAIFGDHTSPISDTTILSSAGTGCSVQSHFITQLPYASIGMFCSLVSFVVFAITQSPILSFVIGGTLLVLVCYVLKRCYGDELKIG</sequence>
<feature type="transmembrane region" description="Helical" evidence="6">
    <location>
        <begin position="368"/>
        <end position="395"/>
    </location>
</feature>
<evidence type="ECO:0000256" key="5">
    <source>
        <dbReference type="ARBA" id="ARBA00023136"/>
    </source>
</evidence>
<evidence type="ECO:0000256" key="2">
    <source>
        <dbReference type="ARBA" id="ARBA00022475"/>
    </source>
</evidence>
<keyword evidence="4 6" id="KW-1133">Transmembrane helix</keyword>
<feature type="transmembrane region" description="Helical" evidence="6">
    <location>
        <begin position="7"/>
        <end position="37"/>
    </location>
</feature>
<keyword evidence="9" id="KW-1185">Reference proteome</keyword>
<evidence type="ECO:0000256" key="1">
    <source>
        <dbReference type="ARBA" id="ARBA00004651"/>
    </source>
</evidence>
<dbReference type="PANTHER" id="PTHR43478">
    <property type="entry name" value="NA+/H+ ANTIPORTER-RELATED"/>
    <property type="match status" value="1"/>
</dbReference>
<dbReference type="PANTHER" id="PTHR43478:SF1">
    <property type="entry name" value="NA+_H+ ANTIPORTER NHAC-LIKE C-TERMINAL DOMAIN-CONTAINING PROTEIN"/>
    <property type="match status" value="1"/>
</dbReference>
<evidence type="ECO:0000256" key="3">
    <source>
        <dbReference type="ARBA" id="ARBA00022692"/>
    </source>
</evidence>
<keyword evidence="2" id="KW-1003">Cell membrane</keyword>
<reference evidence="9" key="1">
    <citation type="submission" date="2016-07" db="EMBL/GenBank/DDBJ databases">
        <authorList>
            <person name="Florea S."/>
            <person name="Webb J.S."/>
            <person name="Jaromczyk J."/>
            <person name="Schardl C.L."/>
        </authorList>
    </citation>
    <scope>NUCLEOTIDE SEQUENCE [LARGE SCALE GENOMIC DNA]</scope>
    <source>
        <strain evidence="9">MIT 01-6242</strain>
    </source>
</reference>
<name>A0A1B1U7S9_9HELI</name>
<feature type="transmembrane region" description="Helical" evidence="6">
    <location>
        <begin position="289"/>
        <end position="310"/>
    </location>
</feature>
<accession>A0A1B1U7S9</accession>
<feature type="transmembrane region" description="Helical" evidence="6">
    <location>
        <begin position="153"/>
        <end position="181"/>
    </location>
</feature>
<dbReference type="EMBL" id="CP016503">
    <property type="protein sequence ID" value="ANV98762.1"/>
    <property type="molecule type" value="Genomic_DNA"/>
</dbReference>
<evidence type="ECO:0000256" key="4">
    <source>
        <dbReference type="ARBA" id="ARBA00022989"/>
    </source>
</evidence>
<feature type="transmembrane region" description="Helical" evidence="6">
    <location>
        <begin position="72"/>
        <end position="95"/>
    </location>
</feature>
<feature type="transmembrane region" description="Helical" evidence="6">
    <location>
        <begin position="322"/>
        <end position="343"/>
    </location>
</feature>
<protein>
    <recommendedName>
        <fullName evidence="7">Na+/H+ antiporter NhaC-like C-terminal domain-containing protein</fullName>
    </recommendedName>
</protein>
<dbReference type="KEGG" id="het:BBW65_04545"/>
<evidence type="ECO:0000313" key="9">
    <source>
        <dbReference type="Proteomes" id="UP000092884"/>
    </source>
</evidence>
<keyword evidence="3 6" id="KW-0812">Transmembrane</keyword>
<feature type="domain" description="Na+/H+ antiporter NhaC-like C-terminal" evidence="7">
    <location>
        <begin position="164"/>
        <end position="470"/>
    </location>
</feature>
<organism evidence="8 9">
    <name type="scientific">Helicobacter enhydrae</name>
    <dbReference type="NCBI Taxonomy" id="222136"/>
    <lineage>
        <taxon>Bacteria</taxon>
        <taxon>Pseudomonadati</taxon>
        <taxon>Campylobacterota</taxon>
        <taxon>Epsilonproteobacteria</taxon>
        <taxon>Campylobacterales</taxon>
        <taxon>Helicobacteraceae</taxon>
        <taxon>Helicobacter</taxon>
    </lineage>
</organism>